<accession>A0A2T0TI29</accession>
<evidence type="ECO:0000313" key="1">
    <source>
        <dbReference type="EMBL" id="PRY45366.1"/>
    </source>
</evidence>
<organism evidence="1 2">
    <name type="scientific">Spirosoma oryzae</name>
    <dbReference type="NCBI Taxonomy" id="1469603"/>
    <lineage>
        <taxon>Bacteria</taxon>
        <taxon>Pseudomonadati</taxon>
        <taxon>Bacteroidota</taxon>
        <taxon>Cytophagia</taxon>
        <taxon>Cytophagales</taxon>
        <taxon>Cytophagaceae</taxon>
        <taxon>Spirosoma</taxon>
    </lineage>
</organism>
<evidence type="ECO:0000313" key="2">
    <source>
        <dbReference type="Proteomes" id="UP000238375"/>
    </source>
</evidence>
<dbReference type="EMBL" id="PVTE01000002">
    <property type="protein sequence ID" value="PRY45366.1"/>
    <property type="molecule type" value="Genomic_DNA"/>
</dbReference>
<name>A0A2T0TI29_9BACT</name>
<reference evidence="1 2" key="1">
    <citation type="submission" date="2018-03" db="EMBL/GenBank/DDBJ databases">
        <title>Genomic Encyclopedia of Archaeal and Bacterial Type Strains, Phase II (KMG-II): from individual species to whole genera.</title>
        <authorList>
            <person name="Goeker M."/>
        </authorList>
    </citation>
    <scope>NUCLEOTIDE SEQUENCE [LARGE SCALE GENOMIC DNA]</scope>
    <source>
        <strain evidence="1 2">DSM 28354</strain>
    </source>
</reference>
<comment type="caution">
    <text evidence="1">The sequence shown here is derived from an EMBL/GenBank/DDBJ whole genome shotgun (WGS) entry which is preliminary data.</text>
</comment>
<protein>
    <submittedName>
        <fullName evidence="1">Uncharacterized protein</fullName>
    </submittedName>
</protein>
<dbReference type="OrthoDB" id="954297at2"/>
<sequence>MYESPYRSPFVLHDDGPNAPLEHQRTISRLTVELGVLFYHKQAIRLEPLPETPLSEGPGHSVPDVLLFDNQAEKTRIIIEVSNNRGFDADLRKIIRLIEEDDYGILEGFVYNYKTRAWLRYRKGDSGAATESSYSELMGVDMGGMV</sequence>
<keyword evidence="2" id="KW-1185">Reference proteome</keyword>
<dbReference type="RefSeq" id="WP_106136229.1">
    <property type="nucleotide sequence ID" value="NZ_PVTE01000002.1"/>
</dbReference>
<dbReference type="AlphaFoldDB" id="A0A2T0TI29"/>
<gene>
    <name evidence="1" type="ORF">CLV58_102114</name>
</gene>
<dbReference type="Gene3D" id="3.90.1570.20">
    <property type="match status" value="1"/>
</dbReference>
<proteinExistence type="predicted"/>
<dbReference type="Proteomes" id="UP000238375">
    <property type="component" value="Unassembled WGS sequence"/>
</dbReference>